<organism evidence="6 8">
    <name type="scientific">Didymodactylos carnosus</name>
    <dbReference type="NCBI Taxonomy" id="1234261"/>
    <lineage>
        <taxon>Eukaryota</taxon>
        <taxon>Metazoa</taxon>
        <taxon>Spiralia</taxon>
        <taxon>Gnathifera</taxon>
        <taxon>Rotifera</taxon>
        <taxon>Eurotatoria</taxon>
        <taxon>Bdelloidea</taxon>
        <taxon>Philodinida</taxon>
        <taxon>Philodinidae</taxon>
        <taxon>Didymodactylos</taxon>
    </lineage>
</organism>
<evidence type="ECO:0000313" key="8">
    <source>
        <dbReference type="Proteomes" id="UP000663829"/>
    </source>
</evidence>
<dbReference type="InterPro" id="IPR023352">
    <property type="entry name" value="MAPEG-like_dom_sf"/>
</dbReference>
<sequence length="167" mass="19066">MASSNIDYPFNTWCAFAWSSLLLIWKNIVLLVLLAYFRSKSKRIKIPEDARIFRKGTQPVTVTTTAELQEEDWSTAGRITRVLANEVEYVPYFLVLALAFCVFIPDSTTRLIVYGCIFVFARYLHNISYILGNTYGRLIGFALSFLLLGAMTIDLTQYLTKAVVDRI</sequence>
<feature type="transmembrane region" description="Helical" evidence="5">
    <location>
        <begin position="138"/>
        <end position="159"/>
    </location>
</feature>
<dbReference type="Proteomes" id="UP000663829">
    <property type="component" value="Unassembled WGS sequence"/>
</dbReference>
<dbReference type="Pfam" id="PF01124">
    <property type="entry name" value="MAPEG"/>
    <property type="match status" value="1"/>
</dbReference>
<feature type="transmembrane region" description="Helical" evidence="5">
    <location>
        <begin position="89"/>
        <end position="105"/>
    </location>
</feature>
<keyword evidence="2 5" id="KW-0812">Transmembrane</keyword>
<dbReference type="SUPFAM" id="SSF161084">
    <property type="entry name" value="MAPEG domain-like"/>
    <property type="match status" value="1"/>
</dbReference>
<comment type="caution">
    <text evidence="6">The sequence shown here is derived from an EMBL/GenBank/DDBJ whole genome shotgun (WGS) entry which is preliminary data.</text>
</comment>
<dbReference type="EMBL" id="CAJNOQ010011916">
    <property type="protein sequence ID" value="CAF1287948.1"/>
    <property type="molecule type" value="Genomic_DNA"/>
</dbReference>
<feature type="transmembrane region" description="Helical" evidence="5">
    <location>
        <begin position="111"/>
        <end position="131"/>
    </location>
</feature>
<evidence type="ECO:0000313" key="6">
    <source>
        <dbReference type="EMBL" id="CAF1287948.1"/>
    </source>
</evidence>
<dbReference type="AlphaFoldDB" id="A0A815CJ16"/>
<feature type="transmembrane region" description="Helical" evidence="5">
    <location>
        <begin position="15"/>
        <end position="37"/>
    </location>
</feature>
<evidence type="ECO:0000256" key="5">
    <source>
        <dbReference type="SAM" id="Phobius"/>
    </source>
</evidence>
<keyword evidence="8" id="KW-1185">Reference proteome</keyword>
<evidence type="ECO:0000256" key="3">
    <source>
        <dbReference type="ARBA" id="ARBA00022989"/>
    </source>
</evidence>
<reference evidence="6" key="1">
    <citation type="submission" date="2021-02" db="EMBL/GenBank/DDBJ databases">
        <authorList>
            <person name="Nowell W R."/>
        </authorList>
    </citation>
    <scope>NUCLEOTIDE SEQUENCE</scope>
</reference>
<evidence type="ECO:0000313" key="7">
    <source>
        <dbReference type="EMBL" id="CAF4091137.1"/>
    </source>
</evidence>
<name>A0A815CJ16_9BILA</name>
<dbReference type="GO" id="GO:0016020">
    <property type="term" value="C:membrane"/>
    <property type="evidence" value="ECO:0007669"/>
    <property type="project" value="UniProtKB-SubCell"/>
</dbReference>
<evidence type="ECO:0000256" key="1">
    <source>
        <dbReference type="ARBA" id="ARBA00004370"/>
    </source>
</evidence>
<dbReference type="InterPro" id="IPR001129">
    <property type="entry name" value="Membr-assoc_MAPEG"/>
</dbReference>
<keyword evidence="4 5" id="KW-0472">Membrane</keyword>
<keyword evidence="3 5" id="KW-1133">Transmembrane helix</keyword>
<dbReference type="OrthoDB" id="10002444at2759"/>
<gene>
    <name evidence="6" type="ORF">GPM918_LOCUS27887</name>
    <name evidence="7" type="ORF">SRO942_LOCUS28296</name>
</gene>
<protein>
    <submittedName>
        <fullName evidence="6">Uncharacterized protein</fullName>
    </submittedName>
</protein>
<dbReference type="EMBL" id="CAJOBC010031175">
    <property type="protein sequence ID" value="CAF4091137.1"/>
    <property type="molecule type" value="Genomic_DNA"/>
</dbReference>
<proteinExistence type="predicted"/>
<dbReference type="Proteomes" id="UP000681722">
    <property type="component" value="Unassembled WGS sequence"/>
</dbReference>
<dbReference type="Gene3D" id="1.20.120.550">
    <property type="entry name" value="Membrane associated eicosanoid/glutathione metabolism-like domain"/>
    <property type="match status" value="1"/>
</dbReference>
<accession>A0A815CJ16</accession>
<evidence type="ECO:0000256" key="2">
    <source>
        <dbReference type="ARBA" id="ARBA00022692"/>
    </source>
</evidence>
<comment type="subcellular location">
    <subcellularLocation>
        <location evidence="1">Membrane</location>
    </subcellularLocation>
</comment>
<evidence type="ECO:0000256" key="4">
    <source>
        <dbReference type="ARBA" id="ARBA00023136"/>
    </source>
</evidence>